<proteinExistence type="predicted"/>
<evidence type="ECO:0000313" key="3">
    <source>
        <dbReference type="Proteomes" id="UP001054945"/>
    </source>
</evidence>
<keyword evidence="3" id="KW-1185">Reference proteome</keyword>
<feature type="transmembrane region" description="Helical" evidence="1">
    <location>
        <begin position="147"/>
        <end position="167"/>
    </location>
</feature>
<comment type="caution">
    <text evidence="2">The sequence shown here is derived from an EMBL/GenBank/DDBJ whole genome shotgun (WGS) entry which is preliminary data.</text>
</comment>
<keyword evidence="1" id="KW-1133">Transmembrane helix</keyword>
<dbReference type="EMBL" id="BPLR01019472">
    <property type="protein sequence ID" value="GIX68266.1"/>
    <property type="molecule type" value="Genomic_DNA"/>
</dbReference>
<accession>A0AAV4M758</accession>
<sequence length="168" mass="19411">MNIRRWLGSKSTVSPDKLSEELTNIETQRFVRQGIEPAVRFTLRCWKVTGGSRLHLQSGIPIFCSGTQKEPERTGKIDRVAEDPPPNGWFMEFMSNAFVLYYIIYLGGFNDDILFHLLTKGTKTFWKEPERTGKIGRVAEDPPLNGWFMEFMSNAFVLYYIIYLGCLQ</sequence>
<dbReference type="AlphaFoldDB" id="A0AAV4M758"/>
<feature type="transmembrane region" description="Helical" evidence="1">
    <location>
        <begin position="89"/>
        <end position="108"/>
    </location>
</feature>
<keyword evidence="1" id="KW-0472">Membrane</keyword>
<reference evidence="2 3" key="1">
    <citation type="submission" date="2021-06" db="EMBL/GenBank/DDBJ databases">
        <title>Caerostris extrusa draft genome.</title>
        <authorList>
            <person name="Kono N."/>
            <person name="Arakawa K."/>
        </authorList>
    </citation>
    <scope>NUCLEOTIDE SEQUENCE [LARGE SCALE GENOMIC DNA]</scope>
</reference>
<name>A0AAV4M758_CAEEX</name>
<evidence type="ECO:0000256" key="1">
    <source>
        <dbReference type="SAM" id="Phobius"/>
    </source>
</evidence>
<organism evidence="2 3">
    <name type="scientific">Caerostris extrusa</name>
    <name type="common">Bark spider</name>
    <name type="synonym">Caerostris bankana</name>
    <dbReference type="NCBI Taxonomy" id="172846"/>
    <lineage>
        <taxon>Eukaryota</taxon>
        <taxon>Metazoa</taxon>
        <taxon>Ecdysozoa</taxon>
        <taxon>Arthropoda</taxon>
        <taxon>Chelicerata</taxon>
        <taxon>Arachnida</taxon>
        <taxon>Araneae</taxon>
        <taxon>Araneomorphae</taxon>
        <taxon>Entelegynae</taxon>
        <taxon>Araneoidea</taxon>
        <taxon>Araneidae</taxon>
        <taxon>Caerostris</taxon>
    </lineage>
</organism>
<evidence type="ECO:0000313" key="2">
    <source>
        <dbReference type="EMBL" id="GIX68266.1"/>
    </source>
</evidence>
<dbReference type="Proteomes" id="UP001054945">
    <property type="component" value="Unassembled WGS sequence"/>
</dbReference>
<gene>
    <name evidence="2" type="ORF">CEXT_507331</name>
</gene>
<protein>
    <submittedName>
        <fullName evidence="2">Uncharacterized protein</fullName>
    </submittedName>
</protein>
<keyword evidence="1" id="KW-0812">Transmembrane</keyword>